<dbReference type="GO" id="GO:0005737">
    <property type="term" value="C:cytoplasm"/>
    <property type="evidence" value="ECO:0007669"/>
    <property type="project" value="TreeGrafter"/>
</dbReference>
<proteinExistence type="inferred from homology"/>
<keyword evidence="6" id="KW-0106">Calcium</keyword>
<dbReference type="Gene3D" id="3.40.720.10">
    <property type="entry name" value="Alkaline Phosphatase, subunit A"/>
    <property type="match status" value="1"/>
</dbReference>
<dbReference type="PANTHER" id="PTHR45953:SF1">
    <property type="entry name" value="IDURONATE 2-SULFATASE"/>
    <property type="match status" value="1"/>
</dbReference>
<feature type="domain" description="Sulfatase N-terminal" evidence="8">
    <location>
        <begin position="55"/>
        <end position="410"/>
    </location>
</feature>
<evidence type="ECO:0000256" key="1">
    <source>
        <dbReference type="ARBA" id="ARBA00001913"/>
    </source>
</evidence>
<dbReference type="OrthoDB" id="236884at2"/>
<dbReference type="SUPFAM" id="SSF53649">
    <property type="entry name" value="Alkaline phosphatase-like"/>
    <property type="match status" value="1"/>
</dbReference>
<evidence type="ECO:0000313" key="9">
    <source>
        <dbReference type="EMBL" id="TWT84880.1"/>
    </source>
</evidence>
<dbReference type="AlphaFoldDB" id="A0A5C5ZCI2"/>
<evidence type="ECO:0000256" key="3">
    <source>
        <dbReference type="ARBA" id="ARBA00022723"/>
    </source>
</evidence>
<dbReference type="InterPro" id="IPR000917">
    <property type="entry name" value="Sulfatase_N"/>
</dbReference>
<keyword evidence="3" id="KW-0479">Metal-binding</keyword>
<evidence type="ECO:0000259" key="8">
    <source>
        <dbReference type="Pfam" id="PF00884"/>
    </source>
</evidence>
<keyword evidence="5 9" id="KW-0378">Hydrolase</keyword>
<dbReference type="EMBL" id="SJPJ01000001">
    <property type="protein sequence ID" value="TWT84880.1"/>
    <property type="molecule type" value="Genomic_DNA"/>
</dbReference>
<dbReference type="GO" id="GO:0047753">
    <property type="term" value="F:choline-sulfatase activity"/>
    <property type="evidence" value="ECO:0007669"/>
    <property type="project" value="UniProtKB-EC"/>
</dbReference>
<reference evidence="9 10" key="1">
    <citation type="submission" date="2019-02" db="EMBL/GenBank/DDBJ databases">
        <title>Deep-cultivation of Planctomycetes and their phenomic and genomic characterization uncovers novel biology.</title>
        <authorList>
            <person name="Wiegand S."/>
            <person name="Jogler M."/>
            <person name="Boedeker C."/>
            <person name="Pinto D."/>
            <person name="Vollmers J."/>
            <person name="Rivas-Marin E."/>
            <person name="Kohn T."/>
            <person name="Peeters S.H."/>
            <person name="Heuer A."/>
            <person name="Rast P."/>
            <person name="Oberbeckmann S."/>
            <person name="Bunk B."/>
            <person name="Jeske O."/>
            <person name="Meyerdierks A."/>
            <person name="Storesund J.E."/>
            <person name="Kallscheuer N."/>
            <person name="Luecker S."/>
            <person name="Lage O.M."/>
            <person name="Pohl T."/>
            <person name="Merkel B.J."/>
            <person name="Hornburger P."/>
            <person name="Mueller R.-W."/>
            <person name="Bruemmer F."/>
            <person name="Labrenz M."/>
            <person name="Spormann A.M."/>
            <person name="Op Den Camp H."/>
            <person name="Overmann J."/>
            <person name="Amann R."/>
            <person name="Jetten M.S.M."/>
            <person name="Mascher T."/>
            <person name="Medema M.H."/>
            <person name="Devos D.P."/>
            <person name="Kaster A.-K."/>
            <person name="Ovreas L."/>
            <person name="Rohde M."/>
            <person name="Galperin M.Y."/>
            <person name="Jogler C."/>
        </authorList>
    </citation>
    <scope>NUCLEOTIDE SEQUENCE [LARGE SCALE GENOMIC DNA]</scope>
    <source>
        <strain evidence="9 10">CA13</strain>
    </source>
</reference>
<gene>
    <name evidence="9" type="primary">betC_34</name>
    <name evidence="9" type="ORF">CA13_63610</name>
</gene>
<feature type="region of interest" description="Disordered" evidence="7">
    <location>
        <begin position="506"/>
        <end position="528"/>
    </location>
</feature>
<evidence type="ECO:0000256" key="7">
    <source>
        <dbReference type="SAM" id="MobiDB-lite"/>
    </source>
</evidence>
<comment type="caution">
    <text evidence="9">The sequence shown here is derived from an EMBL/GenBank/DDBJ whole genome shotgun (WGS) entry which is preliminary data.</text>
</comment>
<accession>A0A5C5ZCI2</accession>
<protein>
    <submittedName>
        <fullName evidence="9">Choline-sulfatase</fullName>
        <ecNumber evidence="9">3.1.6.6</ecNumber>
    </submittedName>
</protein>
<dbReference type="Pfam" id="PF00884">
    <property type="entry name" value="Sulfatase"/>
    <property type="match status" value="1"/>
</dbReference>
<evidence type="ECO:0000256" key="6">
    <source>
        <dbReference type="ARBA" id="ARBA00022837"/>
    </source>
</evidence>
<dbReference type="InterPro" id="IPR017850">
    <property type="entry name" value="Alkaline_phosphatase_core_sf"/>
</dbReference>
<comment type="similarity">
    <text evidence="2">Belongs to the sulfatase family.</text>
</comment>
<evidence type="ECO:0000256" key="5">
    <source>
        <dbReference type="ARBA" id="ARBA00022801"/>
    </source>
</evidence>
<dbReference type="GO" id="GO:0046872">
    <property type="term" value="F:metal ion binding"/>
    <property type="evidence" value="ECO:0007669"/>
    <property type="project" value="UniProtKB-KW"/>
</dbReference>
<feature type="compositionally biased region" description="Basic and acidic residues" evidence="7">
    <location>
        <begin position="518"/>
        <end position="528"/>
    </location>
</feature>
<dbReference type="EC" id="3.1.6.6" evidence="9"/>
<dbReference type="GO" id="GO:0004423">
    <property type="term" value="F:iduronate-2-sulfatase activity"/>
    <property type="evidence" value="ECO:0007669"/>
    <property type="project" value="InterPro"/>
</dbReference>
<dbReference type="PANTHER" id="PTHR45953">
    <property type="entry name" value="IDURONATE 2-SULFATASE"/>
    <property type="match status" value="1"/>
</dbReference>
<keyword evidence="10" id="KW-1185">Reference proteome</keyword>
<name>A0A5C5ZCI2_9BACT</name>
<evidence type="ECO:0000256" key="4">
    <source>
        <dbReference type="ARBA" id="ARBA00022729"/>
    </source>
</evidence>
<sequence>MISVPRMLIDCIRSFSFSSPLLSPGLFVVRHLFVVFIIVVFSTPATADEPHQPMNVLFIAIDDLNDYISPLDNHPGIQTPNFERLASRSVLFANAHCAAPACHPSRVSTMTGVHPATSGIYRNLFGAHGPRWRDESPVLEKAVVLSQHFRDHGYRAVGGGKLFHALQWTPGDSQNDPEAWDAYRGDPLDPISNDWPRPKLVPDAETGLSPGRPLHFQLFGAAVLEEPEESYGDHLVVDWAIEQMNEPRAKPLFLAVGLFRPHIPWEVSQRWFDAYPEDKIELPKCLANDLDDAHDHGRRRWHKWVAQNKQWPHLMRGYLASISYVDHQLGRILDALDASAMKENTIVVLWSDHGFHIGEKENWEKFALWDQTTHVPLFIHAPGVSQDGKRTPQPATLTDIYPTLCELAGIPIPRQCDGVSLVPQLKNTEAARERLSLTSYRFGKENSPSHAVSDCRYRYIRYGNDFEELYDLESDPNEFNNLANEANYAKIKERLAKGIPIDAAEDRKVPRNSRYNKLKSDRPGTKQN</sequence>
<dbReference type="InterPro" id="IPR035874">
    <property type="entry name" value="IDS"/>
</dbReference>
<evidence type="ECO:0000256" key="2">
    <source>
        <dbReference type="ARBA" id="ARBA00008779"/>
    </source>
</evidence>
<dbReference type="CDD" id="cd16030">
    <property type="entry name" value="iduronate-2-sulfatase"/>
    <property type="match status" value="1"/>
</dbReference>
<keyword evidence="4" id="KW-0732">Signal</keyword>
<evidence type="ECO:0000313" key="10">
    <source>
        <dbReference type="Proteomes" id="UP000315010"/>
    </source>
</evidence>
<organism evidence="9 10">
    <name type="scientific">Novipirellula herctigrandis</name>
    <dbReference type="NCBI Taxonomy" id="2527986"/>
    <lineage>
        <taxon>Bacteria</taxon>
        <taxon>Pseudomonadati</taxon>
        <taxon>Planctomycetota</taxon>
        <taxon>Planctomycetia</taxon>
        <taxon>Pirellulales</taxon>
        <taxon>Pirellulaceae</taxon>
        <taxon>Novipirellula</taxon>
    </lineage>
</organism>
<dbReference type="Proteomes" id="UP000315010">
    <property type="component" value="Unassembled WGS sequence"/>
</dbReference>
<comment type="cofactor">
    <cofactor evidence="1">
        <name>Ca(2+)</name>
        <dbReference type="ChEBI" id="CHEBI:29108"/>
    </cofactor>
</comment>